<dbReference type="InterPro" id="IPR000182">
    <property type="entry name" value="GNAT_dom"/>
</dbReference>
<proteinExistence type="predicted"/>
<dbReference type="SUPFAM" id="SSF55729">
    <property type="entry name" value="Acyl-CoA N-acyltransferases (Nat)"/>
    <property type="match status" value="1"/>
</dbReference>
<keyword evidence="3" id="KW-1185">Reference proteome</keyword>
<organism evidence="2 3">
    <name type="scientific">Natribacillus halophilus</name>
    <dbReference type="NCBI Taxonomy" id="549003"/>
    <lineage>
        <taxon>Bacteria</taxon>
        <taxon>Bacillati</taxon>
        <taxon>Bacillota</taxon>
        <taxon>Bacilli</taxon>
        <taxon>Bacillales</taxon>
        <taxon>Bacillaceae</taxon>
        <taxon>Natribacillus</taxon>
    </lineage>
</organism>
<dbReference type="EMBL" id="FNEN01000002">
    <property type="protein sequence ID" value="SDI47775.1"/>
    <property type="molecule type" value="Genomic_DNA"/>
</dbReference>
<dbReference type="RefSeq" id="WP_090396239.1">
    <property type="nucleotide sequence ID" value="NZ_FNEN01000002.1"/>
</dbReference>
<dbReference type="Proteomes" id="UP000198853">
    <property type="component" value="Unassembled WGS sequence"/>
</dbReference>
<dbReference type="GO" id="GO:0016747">
    <property type="term" value="F:acyltransferase activity, transferring groups other than amino-acyl groups"/>
    <property type="evidence" value="ECO:0007669"/>
    <property type="project" value="InterPro"/>
</dbReference>
<protein>
    <submittedName>
        <fullName evidence="2">Acetyltransferase (GNAT) domain-containing protein</fullName>
    </submittedName>
</protein>
<dbReference type="OrthoDB" id="9775804at2"/>
<keyword evidence="2" id="KW-0808">Transferase</keyword>
<dbReference type="PANTHER" id="PTHR43233:SF1">
    <property type="entry name" value="FAMILY N-ACETYLTRANSFERASE, PUTATIVE (AFU_ORTHOLOGUE AFUA_6G03350)-RELATED"/>
    <property type="match status" value="1"/>
</dbReference>
<reference evidence="2 3" key="1">
    <citation type="submission" date="2016-10" db="EMBL/GenBank/DDBJ databases">
        <authorList>
            <person name="de Groot N.N."/>
        </authorList>
    </citation>
    <scope>NUCLEOTIDE SEQUENCE [LARGE SCALE GENOMIC DNA]</scope>
    <source>
        <strain evidence="2 3">DSM 21771</strain>
    </source>
</reference>
<dbReference type="PANTHER" id="PTHR43233">
    <property type="entry name" value="FAMILY N-ACETYLTRANSFERASE, PUTATIVE (AFU_ORTHOLOGUE AFUA_6G03350)-RELATED"/>
    <property type="match status" value="1"/>
</dbReference>
<dbReference type="Pfam" id="PF13673">
    <property type="entry name" value="Acetyltransf_10"/>
    <property type="match status" value="1"/>
</dbReference>
<gene>
    <name evidence="2" type="ORF">SAMN04488123_102350</name>
</gene>
<accession>A0A1G8KW83</accession>
<evidence type="ECO:0000313" key="2">
    <source>
        <dbReference type="EMBL" id="SDI47775.1"/>
    </source>
</evidence>
<sequence length="136" mass="14970">MNDKFTISKEPPDPTEYNDLRLEGGISVKSQEAATVGLKNSLCAVCIYDQKTLIGMGRVIGDGGAFFQIVDIVVKPSYQGQGLAKVIMTELMDFLEQNTYPGSYVSLIADGSANKLYEQFGFKNTYPGSQGMFRKY</sequence>
<dbReference type="PROSITE" id="PS51186">
    <property type="entry name" value="GNAT"/>
    <property type="match status" value="1"/>
</dbReference>
<name>A0A1G8KW83_9BACI</name>
<feature type="domain" description="N-acetyltransferase" evidence="1">
    <location>
        <begin position="1"/>
        <end position="136"/>
    </location>
</feature>
<evidence type="ECO:0000313" key="3">
    <source>
        <dbReference type="Proteomes" id="UP000198853"/>
    </source>
</evidence>
<evidence type="ECO:0000259" key="1">
    <source>
        <dbReference type="PROSITE" id="PS51186"/>
    </source>
</evidence>
<dbReference type="AlphaFoldDB" id="A0A1G8KW83"/>
<dbReference type="InterPro" id="IPR016181">
    <property type="entry name" value="Acyl_CoA_acyltransferase"/>
</dbReference>
<dbReference type="InterPro" id="IPR053144">
    <property type="entry name" value="Acetyltransferase_Butenolide"/>
</dbReference>
<dbReference type="Gene3D" id="3.40.630.30">
    <property type="match status" value="1"/>
</dbReference>
<dbReference type="CDD" id="cd04301">
    <property type="entry name" value="NAT_SF"/>
    <property type="match status" value="1"/>
</dbReference>